<keyword evidence="2" id="KW-1185">Reference proteome</keyword>
<feature type="non-terminal residue" evidence="1">
    <location>
        <position position="39"/>
    </location>
</feature>
<sequence length="39" mass="4256">MHSGHLSVKLQAVTAWCPHLRCGHWGARMAGESSCGEYT</sequence>
<comment type="caution">
    <text evidence="1">The sequence shown here is derived from an EMBL/GenBank/DDBJ whole genome shotgun (WGS) entry which is preliminary data.</text>
</comment>
<dbReference type="Proteomes" id="UP001162483">
    <property type="component" value="Unassembled WGS sequence"/>
</dbReference>
<evidence type="ECO:0000313" key="1">
    <source>
        <dbReference type="EMBL" id="CAI9608626.1"/>
    </source>
</evidence>
<name>A0ABN9GM49_9NEOB</name>
<accession>A0ABN9GM49</accession>
<gene>
    <name evidence="1" type="ORF">SPARVUS_LOCUS14132046</name>
</gene>
<reference evidence="1" key="1">
    <citation type="submission" date="2023-05" db="EMBL/GenBank/DDBJ databases">
        <authorList>
            <person name="Stuckert A."/>
        </authorList>
    </citation>
    <scope>NUCLEOTIDE SEQUENCE</scope>
</reference>
<dbReference type="EMBL" id="CATNWA010018641">
    <property type="protein sequence ID" value="CAI9608626.1"/>
    <property type="molecule type" value="Genomic_DNA"/>
</dbReference>
<evidence type="ECO:0000313" key="2">
    <source>
        <dbReference type="Proteomes" id="UP001162483"/>
    </source>
</evidence>
<organism evidence="1 2">
    <name type="scientific">Staurois parvus</name>
    <dbReference type="NCBI Taxonomy" id="386267"/>
    <lineage>
        <taxon>Eukaryota</taxon>
        <taxon>Metazoa</taxon>
        <taxon>Chordata</taxon>
        <taxon>Craniata</taxon>
        <taxon>Vertebrata</taxon>
        <taxon>Euteleostomi</taxon>
        <taxon>Amphibia</taxon>
        <taxon>Batrachia</taxon>
        <taxon>Anura</taxon>
        <taxon>Neobatrachia</taxon>
        <taxon>Ranoidea</taxon>
        <taxon>Ranidae</taxon>
        <taxon>Staurois</taxon>
    </lineage>
</organism>
<proteinExistence type="predicted"/>
<protein>
    <submittedName>
        <fullName evidence="1">Uncharacterized protein</fullName>
    </submittedName>
</protein>